<dbReference type="STRING" id="558173.CDOO_05210"/>
<name>A0A097IF15_9CORY</name>
<feature type="transmembrane region" description="Helical" evidence="1">
    <location>
        <begin position="34"/>
        <end position="57"/>
    </location>
</feature>
<proteinExistence type="predicted"/>
<feature type="transmembrane region" description="Helical" evidence="1">
    <location>
        <begin position="130"/>
        <end position="148"/>
    </location>
</feature>
<evidence type="ECO:0000313" key="2">
    <source>
        <dbReference type="EMBL" id="AIT60716.1"/>
    </source>
</evidence>
<dbReference type="OrthoDB" id="6463253at2"/>
<dbReference type="Proteomes" id="UP000029914">
    <property type="component" value="Chromosome"/>
</dbReference>
<organism evidence="2 3">
    <name type="scientific">Corynebacterium doosanense CAU 212 = DSM 45436</name>
    <dbReference type="NCBI Taxonomy" id="558173"/>
    <lineage>
        <taxon>Bacteria</taxon>
        <taxon>Bacillati</taxon>
        <taxon>Actinomycetota</taxon>
        <taxon>Actinomycetes</taxon>
        <taxon>Mycobacteriales</taxon>
        <taxon>Corynebacteriaceae</taxon>
        <taxon>Corynebacterium</taxon>
    </lineage>
</organism>
<dbReference type="RefSeq" id="WP_026159457.1">
    <property type="nucleotide sequence ID" value="NZ_AQUX01000010.1"/>
</dbReference>
<accession>A0A097IF15</accession>
<dbReference type="InterPro" id="IPR006750">
    <property type="entry name" value="YdcZ"/>
</dbReference>
<feature type="transmembrane region" description="Helical" evidence="1">
    <location>
        <begin position="261"/>
        <end position="283"/>
    </location>
</feature>
<dbReference type="GO" id="GO:0005886">
    <property type="term" value="C:plasma membrane"/>
    <property type="evidence" value="ECO:0007669"/>
    <property type="project" value="TreeGrafter"/>
</dbReference>
<dbReference type="KEGG" id="cdo:CDOO_05210"/>
<reference evidence="2 3" key="1">
    <citation type="submission" date="2013-09" db="EMBL/GenBank/DDBJ databases">
        <title>Complete genome sequence of Corynebacterium doosanense CAU 212(T) (=DSM 45436(T)), isolated from activated sludge.</title>
        <authorList>
            <person name="Schaffert L."/>
            <person name="Albersmeier A."/>
            <person name="Kalinowski J."/>
            <person name="Ruckert C."/>
        </authorList>
    </citation>
    <scope>NUCLEOTIDE SEQUENCE [LARGE SCALE GENOMIC DNA]</scope>
    <source>
        <strain evidence="2 3">CAU 212</strain>
    </source>
</reference>
<dbReference type="PANTHER" id="PTHR34821:SF2">
    <property type="entry name" value="INNER MEMBRANE PROTEIN YDCZ"/>
    <property type="match status" value="1"/>
</dbReference>
<dbReference type="EMBL" id="CP006764">
    <property type="protein sequence ID" value="AIT60716.1"/>
    <property type="molecule type" value="Genomic_DNA"/>
</dbReference>
<dbReference type="eggNOG" id="COG3238">
    <property type="taxonomic scope" value="Bacteria"/>
</dbReference>
<feature type="transmembrane region" description="Helical" evidence="1">
    <location>
        <begin position="235"/>
        <end position="255"/>
    </location>
</feature>
<dbReference type="Pfam" id="PF04657">
    <property type="entry name" value="DMT_YdcZ"/>
    <property type="match status" value="2"/>
</dbReference>
<feature type="transmembrane region" description="Helical" evidence="1">
    <location>
        <begin position="69"/>
        <end position="90"/>
    </location>
</feature>
<feature type="transmembrane region" description="Helical" evidence="1">
    <location>
        <begin position="102"/>
        <end position="123"/>
    </location>
</feature>
<keyword evidence="1" id="KW-0812">Transmembrane</keyword>
<evidence type="ECO:0000313" key="3">
    <source>
        <dbReference type="Proteomes" id="UP000029914"/>
    </source>
</evidence>
<evidence type="ECO:0000256" key="1">
    <source>
        <dbReference type="SAM" id="Phobius"/>
    </source>
</evidence>
<gene>
    <name evidence="2" type="ORF">CDOO_05210</name>
</gene>
<keyword evidence="1" id="KW-0472">Membrane</keyword>
<feature type="transmembrane region" description="Helical" evidence="1">
    <location>
        <begin position="194"/>
        <end position="214"/>
    </location>
</feature>
<protein>
    <submittedName>
        <fullName evidence="2">Membrane protein</fullName>
    </submittedName>
</protein>
<keyword evidence="1" id="KW-1133">Transmembrane helix</keyword>
<dbReference type="PANTHER" id="PTHR34821">
    <property type="entry name" value="INNER MEMBRANE PROTEIN YDCZ"/>
    <property type="match status" value="1"/>
</dbReference>
<dbReference type="HOGENOM" id="CLU_068878_0_0_11"/>
<keyword evidence="3" id="KW-1185">Reference proteome</keyword>
<dbReference type="AlphaFoldDB" id="A0A097IF15"/>
<feature type="transmembrane region" description="Helical" evidence="1">
    <location>
        <begin position="290"/>
        <end position="308"/>
    </location>
</feature>
<sequence length="309" mass="31660">MLAVLFGVLAGACLPVQTSVNTRLRLSVGSPLLASLLSFTVGTVALAAATLVATGRAYPELGLAAGSPWWTFIGGMLGVFVLTGNILLFPRIGGVQTVVLPIAGQVLMGLAIDAFGIFGSAVVPLSVSRIAGGLAVLLGVLLVVNVFQSRAQSPADRKGEPALWLWRLMGGAMGLAAATQTAVNGRLGGELGSAVAAALFSFATGAATLLLVLLTRTPFRFRVPDGQARNPAWMWIGGVLGSIIVFAGAFLAPVIGTGATVVVLLLGMMTGSVLIDTFGLLGSPRRRPQWTQVVGLVVILVGVVLIRIV</sequence>